<dbReference type="GO" id="GO:0005886">
    <property type="term" value="C:plasma membrane"/>
    <property type="evidence" value="ECO:0007669"/>
    <property type="project" value="UniProtKB-SubCell"/>
</dbReference>
<evidence type="ECO:0000313" key="8">
    <source>
        <dbReference type="EMBL" id="PJG84410.1"/>
    </source>
</evidence>
<keyword evidence="5 6" id="KW-0472">Membrane</keyword>
<comment type="caution">
    <text evidence="8">The sequence shown here is derived from an EMBL/GenBank/DDBJ whole genome shotgun (WGS) entry which is preliminary data.</text>
</comment>
<gene>
    <name evidence="8" type="ORF">CVP05_11580</name>
</gene>
<proteinExistence type="predicted"/>
<evidence type="ECO:0000256" key="3">
    <source>
        <dbReference type="ARBA" id="ARBA00022692"/>
    </source>
</evidence>
<dbReference type="InterPro" id="IPR000917">
    <property type="entry name" value="Sulfatase_N"/>
</dbReference>
<dbReference type="EMBL" id="PHHA01000034">
    <property type="protein sequence ID" value="PJG84410.1"/>
    <property type="molecule type" value="Genomic_DNA"/>
</dbReference>
<protein>
    <submittedName>
        <fullName evidence="8">Sulfatase</fullName>
    </submittedName>
</protein>
<evidence type="ECO:0000256" key="5">
    <source>
        <dbReference type="ARBA" id="ARBA00023136"/>
    </source>
</evidence>
<name>A0A2M8RZT7_9PAST</name>
<keyword evidence="2" id="KW-1003">Cell membrane</keyword>
<evidence type="ECO:0000259" key="7">
    <source>
        <dbReference type="Pfam" id="PF00884"/>
    </source>
</evidence>
<keyword evidence="3 6" id="KW-0812">Transmembrane</keyword>
<comment type="subcellular location">
    <subcellularLocation>
        <location evidence="1">Cell membrane</location>
        <topology evidence="1">Multi-pass membrane protein</topology>
    </subcellularLocation>
</comment>
<dbReference type="CDD" id="cd16015">
    <property type="entry name" value="LTA_synthase"/>
    <property type="match status" value="1"/>
</dbReference>
<dbReference type="OrthoDB" id="9760224at2"/>
<feature type="transmembrane region" description="Helical" evidence="6">
    <location>
        <begin position="20"/>
        <end position="41"/>
    </location>
</feature>
<evidence type="ECO:0000256" key="4">
    <source>
        <dbReference type="ARBA" id="ARBA00022989"/>
    </source>
</evidence>
<sequence>MFGLLEDQTQAVLKNIYEEVPVISLFFLTSIVSILPSLLVYQAIYYNWFHANLSVITFSILASFSILSMLALARGTLFSLPLGKAHAQVSSLNIINKMIPNGIVAIEWALKDRKREISFSAVSEEEGLKLMQLALNKNSLLDTTEKNAFLEQNSPHVVFALMESFGTNILVLDEPDTNDLLGKLRPYVKNSFFFKRFLSISGGTAPTLASLFFHSPIQNISQSVAQKTALSHTPFQIYKKKGYKTIFITSGNVMWRNLGNYLPLQGVDEIYDQNSILDLYPEARNTLSYWGIADEFAFSLAEKLLQESIQPLFVSILTITNHPPYQLPKHYDARNIQPDCLKDKLGNSDQEREKVLKTYQYATNALGNFISNIDNNPNISSTIIAATGDHHLRGVNARLPEEYFLMNAVPFLIHIPENIKSKLSLHFDQNVIGSHKDVFPTLYEISLSEAEYWNLGGRNLLKASDNNFNAFAYNENVWADSTGVVCHYENYSKYLWKDDLLTNNSIDVPQEQIEKINAYKKLLFWQINYQIKGYKH</sequence>
<dbReference type="InterPro" id="IPR017850">
    <property type="entry name" value="Alkaline_phosphatase_core_sf"/>
</dbReference>
<evidence type="ECO:0000256" key="1">
    <source>
        <dbReference type="ARBA" id="ARBA00004651"/>
    </source>
</evidence>
<evidence type="ECO:0000313" key="9">
    <source>
        <dbReference type="Proteomes" id="UP000229329"/>
    </source>
</evidence>
<dbReference type="InterPro" id="IPR050448">
    <property type="entry name" value="OpgB/LTA_synthase_biosynth"/>
</dbReference>
<dbReference type="PANTHER" id="PTHR47371">
    <property type="entry name" value="LIPOTEICHOIC ACID SYNTHASE"/>
    <property type="match status" value="1"/>
</dbReference>
<reference evidence="8 9" key="1">
    <citation type="submission" date="2017-11" db="EMBL/GenBank/DDBJ databases">
        <title>Reclassification of Bisgaard taxon 7 as Conservatibacter flavescens gen. nov., sp. nov.</title>
        <authorList>
            <person name="Christensen H."/>
        </authorList>
    </citation>
    <scope>NUCLEOTIDE SEQUENCE [LARGE SCALE GENOMIC DNA]</scope>
    <source>
        <strain evidence="8 9">7_4</strain>
    </source>
</reference>
<organism evidence="8 9">
    <name type="scientific">Conservatibacter flavescens</name>
    <dbReference type="NCBI Taxonomy" id="28161"/>
    <lineage>
        <taxon>Bacteria</taxon>
        <taxon>Pseudomonadati</taxon>
        <taxon>Pseudomonadota</taxon>
        <taxon>Gammaproteobacteria</taxon>
        <taxon>Pasteurellales</taxon>
        <taxon>Pasteurellaceae</taxon>
        <taxon>Conservatibacter</taxon>
    </lineage>
</organism>
<keyword evidence="4 6" id="KW-1133">Transmembrane helix</keyword>
<dbReference type="Gene3D" id="3.40.720.10">
    <property type="entry name" value="Alkaline Phosphatase, subunit A"/>
    <property type="match status" value="1"/>
</dbReference>
<dbReference type="PANTHER" id="PTHR47371:SF3">
    <property type="entry name" value="PHOSPHOGLYCEROL TRANSFERASE I"/>
    <property type="match status" value="1"/>
</dbReference>
<feature type="domain" description="Sulfatase N-terminal" evidence="7">
    <location>
        <begin position="155"/>
        <end position="444"/>
    </location>
</feature>
<dbReference type="Pfam" id="PF00884">
    <property type="entry name" value="Sulfatase"/>
    <property type="match status" value="1"/>
</dbReference>
<keyword evidence="9" id="KW-1185">Reference proteome</keyword>
<feature type="transmembrane region" description="Helical" evidence="6">
    <location>
        <begin position="53"/>
        <end position="73"/>
    </location>
</feature>
<dbReference type="SUPFAM" id="SSF53649">
    <property type="entry name" value="Alkaline phosphatase-like"/>
    <property type="match status" value="1"/>
</dbReference>
<evidence type="ECO:0000256" key="2">
    <source>
        <dbReference type="ARBA" id="ARBA00022475"/>
    </source>
</evidence>
<accession>A0A2M8RZT7</accession>
<dbReference type="AlphaFoldDB" id="A0A2M8RZT7"/>
<evidence type="ECO:0000256" key="6">
    <source>
        <dbReference type="SAM" id="Phobius"/>
    </source>
</evidence>
<dbReference type="Proteomes" id="UP000229329">
    <property type="component" value="Unassembled WGS sequence"/>
</dbReference>